<evidence type="ECO:0000256" key="1">
    <source>
        <dbReference type="SAM" id="SignalP"/>
    </source>
</evidence>
<feature type="signal peptide" evidence="1">
    <location>
        <begin position="1"/>
        <end position="23"/>
    </location>
</feature>
<dbReference type="AlphaFoldDB" id="A0A1V6LYH1"/>
<sequence length="161" mass="18103">MNRITYKLWFLSTSVILSFLLHPDVFCETGEVNRWNIQGYALKNIAPQKKSKSNSVIIMGAFASTDEPTTEPIPLTYEFSTFSKFYVGVVIVNPSDKDKNITVTFELSGIRNGKENAEFTIPGKSTFLAYIDDTLGRMGFYTYKIGIKNLNSATITLMLTE</sequence>
<keyword evidence="3" id="KW-1185">Reference proteome</keyword>
<dbReference type="RefSeq" id="WP_070067613.1">
    <property type="nucleotide sequence ID" value="NZ_MJUW02000101.1"/>
</dbReference>
<organism evidence="2 3">
    <name type="scientific">Candidatus Brocadia sapporoensis</name>
    <dbReference type="NCBI Taxonomy" id="392547"/>
    <lineage>
        <taxon>Bacteria</taxon>
        <taxon>Pseudomonadati</taxon>
        <taxon>Planctomycetota</taxon>
        <taxon>Candidatus Brocadiia</taxon>
        <taxon>Candidatus Brocadiales</taxon>
        <taxon>Candidatus Brocadiaceae</taxon>
        <taxon>Candidatus Brocadia</taxon>
    </lineage>
</organism>
<feature type="chain" id="PRO_5010724259" evidence="1">
    <location>
        <begin position="24"/>
        <end position="161"/>
    </location>
</feature>
<evidence type="ECO:0000313" key="2">
    <source>
        <dbReference type="EMBL" id="OQD45167.1"/>
    </source>
</evidence>
<name>A0A1V6LYH1_9BACT</name>
<reference evidence="2 3" key="1">
    <citation type="journal article" date="2016" name="Genome Announc.">
        <title>Draft Genome Sequence of the Anaerobic Ammonium-Oxidizing Bacterium 'Candidatus Brocadia sp. 40'.</title>
        <authorList>
            <person name="Ali M."/>
            <person name="Haroon M.F."/>
            <person name="Narita Y."/>
            <person name="Zhang L."/>
            <person name="Rangel Shaw D."/>
            <person name="Okabe S."/>
            <person name="Saikaly P.E."/>
        </authorList>
    </citation>
    <scope>NUCLEOTIDE SEQUENCE [LARGE SCALE GENOMIC DNA]</scope>
    <source>
        <strain evidence="2 3">40</strain>
    </source>
</reference>
<protein>
    <submittedName>
        <fullName evidence="2">Uncharacterized protein</fullName>
    </submittedName>
</protein>
<dbReference type="Proteomes" id="UP000242219">
    <property type="component" value="Unassembled WGS sequence"/>
</dbReference>
<gene>
    <name evidence="2" type="ORF">BIY37_09630</name>
</gene>
<comment type="caution">
    <text evidence="2">The sequence shown here is derived from an EMBL/GenBank/DDBJ whole genome shotgun (WGS) entry which is preliminary data.</text>
</comment>
<dbReference type="EMBL" id="MJUW02000101">
    <property type="protein sequence ID" value="OQD45167.1"/>
    <property type="molecule type" value="Genomic_DNA"/>
</dbReference>
<keyword evidence="1" id="KW-0732">Signal</keyword>
<proteinExistence type="predicted"/>
<accession>A0A1V6LYH1</accession>
<evidence type="ECO:0000313" key="3">
    <source>
        <dbReference type="Proteomes" id="UP000242219"/>
    </source>
</evidence>